<keyword evidence="3" id="KW-1185">Reference proteome</keyword>
<organism evidence="2 3">
    <name type="scientific">Lasiodiplodia hormozganensis</name>
    <dbReference type="NCBI Taxonomy" id="869390"/>
    <lineage>
        <taxon>Eukaryota</taxon>
        <taxon>Fungi</taxon>
        <taxon>Dikarya</taxon>
        <taxon>Ascomycota</taxon>
        <taxon>Pezizomycotina</taxon>
        <taxon>Dothideomycetes</taxon>
        <taxon>Dothideomycetes incertae sedis</taxon>
        <taxon>Botryosphaeriales</taxon>
        <taxon>Botryosphaeriaceae</taxon>
        <taxon>Lasiodiplodia</taxon>
    </lineage>
</organism>
<gene>
    <name evidence="2" type="ORF">DIS24_g5336</name>
</gene>
<evidence type="ECO:0000259" key="1">
    <source>
        <dbReference type="Pfam" id="PF17111"/>
    </source>
</evidence>
<dbReference type="Pfam" id="PF17111">
    <property type="entry name" value="PigL_N"/>
    <property type="match status" value="1"/>
</dbReference>
<reference evidence="2" key="1">
    <citation type="submission" date="2023-06" db="EMBL/GenBank/DDBJ databases">
        <title>Multi-omics analyses reveal the molecular pathogenesis toolkit of Lasiodiplodia hormozganensis, a cross-kingdom pathogen.</title>
        <authorList>
            <person name="Felix C."/>
            <person name="Meneses R."/>
            <person name="Goncalves M.F.M."/>
            <person name="Tilleman L."/>
            <person name="Duarte A.S."/>
            <person name="Jorrin-Novo J.V."/>
            <person name="Van De Peer Y."/>
            <person name="Deforce D."/>
            <person name="Van Nieuwerburgh F."/>
            <person name="Esteves A.C."/>
            <person name="Alves A."/>
        </authorList>
    </citation>
    <scope>NUCLEOTIDE SEQUENCE</scope>
    <source>
        <strain evidence="2">CBS 339.90</strain>
    </source>
</reference>
<accession>A0AA40CWN3</accession>
<comment type="caution">
    <text evidence="2">The sequence shown here is derived from an EMBL/GenBank/DDBJ whole genome shotgun (WGS) entry which is preliminary data.</text>
</comment>
<dbReference type="InterPro" id="IPR031348">
    <property type="entry name" value="PigL_N"/>
</dbReference>
<name>A0AA40CWN3_9PEZI</name>
<evidence type="ECO:0000313" key="2">
    <source>
        <dbReference type="EMBL" id="KAK0654290.1"/>
    </source>
</evidence>
<evidence type="ECO:0000313" key="3">
    <source>
        <dbReference type="Proteomes" id="UP001175001"/>
    </source>
</evidence>
<dbReference type="Proteomes" id="UP001175001">
    <property type="component" value="Unassembled WGS sequence"/>
</dbReference>
<dbReference type="EMBL" id="JAUJDW010000022">
    <property type="protein sequence ID" value="KAK0654290.1"/>
    <property type="molecule type" value="Genomic_DNA"/>
</dbReference>
<dbReference type="AlphaFoldDB" id="A0AA40CWN3"/>
<proteinExistence type="predicted"/>
<protein>
    <recommendedName>
        <fullName evidence="1">Azaphilone pigments biosynthesis cluster protein L N-terminal domain-containing protein</fullName>
    </recommendedName>
</protein>
<feature type="domain" description="Azaphilone pigments biosynthesis cluster protein L N-terminal" evidence="1">
    <location>
        <begin position="2"/>
        <end position="70"/>
    </location>
</feature>
<sequence length="147" mass="16529">MADPLSIASGAVGFVTLGLTACKSIVSFYETYKDQDEETNSLVRKSEELRVVLKSIEWHLPQLQHSHQKLAESIAVSIEELVKSLNSLDPAVAKNHKAKDSKDFKEKLRTVFSRAAYPLRRETILDINRRVNDCKENLLFALAAAKM</sequence>